<keyword evidence="4" id="KW-1185">Reference proteome</keyword>
<dbReference type="Proteomes" id="UP000298652">
    <property type="component" value="Chromosome 7"/>
</dbReference>
<organism evidence="3 4">
    <name type="scientific">Setaria viridis</name>
    <name type="common">Green bristlegrass</name>
    <name type="synonym">Setaria italica subsp. viridis</name>
    <dbReference type="NCBI Taxonomy" id="4556"/>
    <lineage>
        <taxon>Eukaryota</taxon>
        <taxon>Viridiplantae</taxon>
        <taxon>Streptophyta</taxon>
        <taxon>Embryophyta</taxon>
        <taxon>Tracheophyta</taxon>
        <taxon>Spermatophyta</taxon>
        <taxon>Magnoliopsida</taxon>
        <taxon>Liliopsida</taxon>
        <taxon>Poales</taxon>
        <taxon>Poaceae</taxon>
        <taxon>PACMAD clade</taxon>
        <taxon>Panicoideae</taxon>
        <taxon>Panicodae</taxon>
        <taxon>Paniceae</taxon>
        <taxon>Cenchrinae</taxon>
        <taxon>Setaria</taxon>
    </lineage>
</organism>
<name>A0A4U6TWA4_SETVI</name>
<reference evidence="3" key="1">
    <citation type="submission" date="2019-03" db="EMBL/GenBank/DDBJ databases">
        <title>WGS assembly of Setaria viridis.</title>
        <authorList>
            <person name="Huang P."/>
            <person name="Jenkins J."/>
            <person name="Grimwood J."/>
            <person name="Barry K."/>
            <person name="Healey A."/>
            <person name="Mamidi S."/>
            <person name="Sreedasyam A."/>
            <person name="Shu S."/>
            <person name="Feldman M."/>
            <person name="Wu J."/>
            <person name="Yu Y."/>
            <person name="Chen C."/>
            <person name="Johnson J."/>
            <person name="Rokhsar D."/>
            <person name="Baxter I."/>
            <person name="Schmutz J."/>
            <person name="Brutnell T."/>
            <person name="Kellogg E."/>
        </authorList>
    </citation>
    <scope>NUCLEOTIDE SEQUENCE [LARGE SCALE GENOMIC DNA]</scope>
</reference>
<keyword evidence="2" id="KW-1133">Transmembrane helix</keyword>
<keyword evidence="2" id="KW-0812">Transmembrane</keyword>
<evidence type="ECO:0000313" key="3">
    <source>
        <dbReference type="EMBL" id="TKW05443.1"/>
    </source>
</evidence>
<dbReference type="EMBL" id="CM016558">
    <property type="protein sequence ID" value="TKW05443.1"/>
    <property type="molecule type" value="Genomic_DNA"/>
</dbReference>
<protein>
    <submittedName>
        <fullName evidence="3">Uncharacterized protein</fullName>
    </submittedName>
</protein>
<feature type="transmembrane region" description="Helical" evidence="2">
    <location>
        <begin position="83"/>
        <end position="102"/>
    </location>
</feature>
<sequence>MQATDGGGAPPGRSMATGELLRRRSRAGHRSPTAKGELRRPPEELHYEGRQAPLECRWCRPSLPRGQGASRAGRHYPPPPPPFPNVGFCCAVLLLLGFAACCKHMFQVFQMFQKNVASVSCGCCKVDLDVAMLHMFHAHVASVLSGCCTFNERFECSMQHDTDVAAGFFPHYQHIANKFFQHIF</sequence>
<dbReference type="Gramene" id="TKW05443">
    <property type="protein sequence ID" value="TKW05443"/>
    <property type="gene ID" value="SEVIR_7G175900v2"/>
</dbReference>
<evidence type="ECO:0000256" key="1">
    <source>
        <dbReference type="SAM" id="MobiDB-lite"/>
    </source>
</evidence>
<feature type="compositionally biased region" description="Gly residues" evidence="1">
    <location>
        <begin position="1"/>
        <end position="10"/>
    </location>
</feature>
<keyword evidence="2" id="KW-0472">Membrane</keyword>
<evidence type="ECO:0000256" key="2">
    <source>
        <dbReference type="SAM" id="Phobius"/>
    </source>
</evidence>
<dbReference type="AlphaFoldDB" id="A0A4U6TWA4"/>
<gene>
    <name evidence="3" type="ORF">SEVIR_7G175900v2</name>
</gene>
<feature type="region of interest" description="Disordered" evidence="1">
    <location>
        <begin position="1"/>
        <end position="44"/>
    </location>
</feature>
<proteinExistence type="predicted"/>
<evidence type="ECO:0000313" key="4">
    <source>
        <dbReference type="Proteomes" id="UP000298652"/>
    </source>
</evidence>
<accession>A0A4U6TWA4</accession>